<gene>
    <name evidence="1" type="primary">thyX</name>
    <name evidence="2" type="ORF">EDC14_1004239</name>
</gene>
<feature type="binding site" evidence="1">
    <location>
        <position position="169"/>
    </location>
    <ligand>
        <name>dUMP</name>
        <dbReference type="ChEBI" id="CHEBI:246422"/>
        <note>ligand shared between dimeric partners</note>
    </ligand>
</feature>
<feature type="binding site" description="in other chain" evidence="1">
    <location>
        <begin position="88"/>
        <end position="92"/>
    </location>
    <ligand>
        <name>dUMP</name>
        <dbReference type="ChEBI" id="CHEBI:246422"/>
        <note>ligand shared between dimeric partners</note>
    </ligand>
</feature>
<dbReference type="Gene3D" id="3.30.1360.170">
    <property type="match status" value="1"/>
</dbReference>
<evidence type="ECO:0000313" key="3">
    <source>
        <dbReference type="Proteomes" id="UP000295008"/>
    </source>
</evidence>
<dbReference type="PANTHER" id="PTHR34934">
    <property type="entry name" value="FLAVIN-DEPENDENT THYMIDYLATE SYNTHASE"/>
    <property type="match status" value="1"/>
</dbReference>
<name>A0A4R1S4Z8_HYDET</name>
<feature type="binding site" description="in other chain" evidence="1">
    <location>
        <position position="142"/>
    </location>
    <ligand>
        <name>dUMP</name>
        <dbReference type="ChEBI" id="CHEBI:246422"/>
        <note>ligand shared between dimeric partners</note>
    </ligand>
</feature>
<evidence type="ECO:0000256" key="1">
    <source>
        <dbReference type="HAMAP-Rule" id="MF_01408"/>
    </source>
</evidence>
<protein>
    <recommendedName>
        <fullName evidence="1">Flavin-dependent thymidylate synthase</fullName>
        <shortName evidence="1">FDTS</shortName>
        <ecNumber evidence="1">2.1.1.148</ecNumber>
    </recommendedName>
    <alternativeName>
        <fullName evidence="1">FAD-dependent thymidylate synthase</fullName>
    </alternativeName>
    <alternativeName>
        <fullName evidence="1">Thymidylate synthase ThyX</fullName>
        <shortName evidence="1">TS</shortName>
        <shortName evidence="1">TSase</shortName>
    </alternativeName>
</protein>
<sequence>MLKVKLLAYTPEPDRLVAAAARLCYSPVGVDELLEKLTPERMERLLGQLRESGHDSPIEHASFSFGIEGVSRALTHQLVRHRIASFSQQSQRYVKNGDFETIVPPSVARDPGAQAAFTAAMDQIRTAYRELLAAGIPAEDARFVLPNACETKIMVTMNARSLINFLEIRACTRAQWEIRALALAMRDELRQVAPLLFRLAGPSCETRGYCREGKMGCGRAPVLAELLRRKEV</sequence>
<dbReference type="GO" id="GO:0050660">
    <property type="term" value="F:flavin adenine dinucleotide binding"/>
    <property type="evidence" value="ECO:0007669"/>
    <property type="project" value="UniProtKB-UniRule"/>
</dbReference>
<feature type="active site" description="Involved in ionization of N3 of dUMP, leading to its activation" evidence="1">
    <location>
        <position position="169"/>
    </location>
</feature>
<dbReference type="EMBL" id="SLUN01000004">
    <property type="protein sequence ID" value="TCL74301.1"/>
    <property type="molecule type" value="Genomic_DNA"/>
</dbReference>
<organism evidence="2 3">
    <name type="scientific">Hydrogenispora ethanolica</name>
    <dbReference type="NCBI Taxonomy" id="1082276"/>
    <lineage>
        <taxon>Bacteria</taxon>
        <taxon>Bacillati</taxon>
        <taxon>Bacillota</taxon>
        <taxon>Hydrogenispora</taxon>
    </lineage>
</organism>
<dbReference type="InterPro" id="IPR003669">
    <property type="entry name" value="Thymidylate_synthase_ThyX"/>
</dbReference>
<dbReference type="GO" id="GO:0032259">
    <property type="term" value="P:methylation"/>
    <property type="evidence" value="ECO:0007669"/>
    <property type="project" value="UniProtKB-KW"/>
</dbReference>
<keyword evidence="3" id="KW-1185">Reference proteome</keyword>
<comment type="catalytic activity">
    <reaction evidence="1">
        <text>dUMP + (6R)-5,10-methylene-5,6,7,8-tetrahydrofolate + NADPH + H(+) = dTMP + (6S)-5,6,7,8-tetrahydrofolate + NADP(+)</text>
        <dbReference type="Rhea" id="RHEA:29043"/>
        <dbReference type="ChEBI" id="CHEBI:15378"/>
        <dbReference type="ChEBI" id="CHEBI:15636"/>
        <dbReference type="ChEBI" id="CHEBI:57453"/>
        <dbReference type="ChEBI" id="CHEBI:57783"/>
        <dbReference type="ChEBI" id="CHEBI:58349"/>
        <dbReference type="ChEBI" id="CHEBI:63528"/>
        <dbReference type="ChEBI" id="CHEBI:246422"/>
        <dbReference type="EC" id="2.1.1.148"/>
    </reaction>
</comment>
<dbReference type="EC" id="2.1.1.148" evidence="1"/>
<feature type="binding site" evidence="1">
    <location>
        <begin position="80"/>
        <end position="82"/>
    </location>
    <ligand>
        <name>FAD</name>
        <dbReference type="ChEBI" id="CHEBI:57692"/>
        <note>ligand shared between neighboring subunits</note>
    </ligand>
</feature>
<dbReference type="PROSITE" id="PS51331">
    <property type="entry name" value="THYX"/>
    <property type="match status" value="1"/>
</dbReference>
<feature type="binding site" evidence="1">
    <location>
        <position position="164"/>
    </location>
    <ligand>
        <name>FAD</name>
        <dbReference type="ChEBI" id="CHEBI:57692"/>
        <note>ligand shared between neighboring subunits</note>
    </ligand>
</feature>
<dbReference type="Proteomes" id="UP000295008">
    <property type="component" value="Unassembled WGS sequence"/>
</dbReference>
<accession>A0A4R1S4Z8</accession>
<dbReference type="GO" id="GO:0070402">
    <property type="term" value="F:NADPH binding"/>
    <property type="evidence" value="ECO:0007669"/>
    <property type="project" value="TreeGrafter"/>
</dbReference>
<dbReference type="AlphaFoldDB" id="A0A4R1S4Z8"/>
<comment type="cofactor">
    <cofactor evidence="1">
        <name>FAD</name>
        <dbReference type="ChEBI" id="CHEBI:57692"/>
    </cofactor>
    <text evidence="1">Binds 4 FAD per tetramer. Each FAD binding site is formed by three monomers.</text>
</comment>
<evidence type="ECO:0000313" key="2">
    <source>
        <dbReference type="EMBL" id="TCL74301.1"/>
    </source>
</evidence>
<dbReference type="UniPathway" id="UPA00575"/>
<keyword evidence="1" id="KW-0285">Flavoprotein</keyword>
<dbReference type="RefSeq" id="WP_132013283.1">
    <property type="nucleotide sequence ID" value="NZ_SLUN01000004.1"/>
</dbReference>
<dbReference type="GO" id="GO:0004799">
    <property type="term" value="F:thymidylate synthase activity"/>
    <property type="evidence" value="ECO:0007669"/>
    <property type="project" value="TreeGrafter"/>
</dbReference>
<comment type="similarity">
    <text evidence="1">Belongs to the thymidylate synthase ThyX family.</text>
</comment>
<dbReference type="InterPro" id="IPR036098">
    <property type="entry name" value="Thymidylate_synthase_ThyX_sf"/>
</dbReference>
<dbReference type="HAMAP" id="MF_01408">
    <property type="entry name" value="ThyX"/>
    <property type="match status" value="1"/>
</dbReference>
<dbReference type="GO" id="GO:0006235">
    <property type="term" value="P:dTTP biosynthetic process"/>
    <property type="evidence" value="ECO:0007669"/>
    <property type="project" value="UniProtKB-UniRule"/>
</dbReference>
<dbReference type="SUPFAM" id="SSF69796">
    <property type="entry name" value="Thymidylate synthase-complementing protein Thy1"/>
    <property type="match status" value="1"/>
</dbReference>
<dbReference type="PANTHER" id="PTHR34934:SF1">
    <property type="entry name" value="FLAVIN-DEPENDENT THYMIDYLATE SYNTHASE"/>
    <property type="match status" value="1"/>
</dbReference>
<comment type="function">
    <text evidence="1">Catalyzes the reductive methylation of 2'-deoxyuridine-5'-monophosphate (dUMP) to 2'-deoxythymidine-5'-monophosphate (dTMP) while utilizing 5,10-methylenetetrahydrofolate (mTHF) as the methyl donor, and NADPH and FADH(2) as the reductant.</text>
</comment>
<dbReference type="NCBIfam" id="TIGR02170">
    <property type="entry name" value="thyX"/>
    <property type="match status" value="1"/>
</dbReference>
<dbReference type="Pfam" id="PF02511">
    <property type="entry name" value="Thy1"/>
    <property type="match status" value="1"/>
</dbReference>
<keyword evidence="1" id="KW-0274">FAD</keyword>
<feature type="binding site" evidence="1">
    <location>
        <begin position="77"/>
        <end position="80"/>
    </location>
    <ligand>
        <name>dUMP</name>
        <dbReference type="ChEBI" id="CHEBI:246422"/>
        <note>ligand shared between dimeric partners</note>
    </ligand>
</feature>
<keyword evidence="1" id="KW-0521">NADP</keyword>
<reference evidence="2 3" key="1">
    <citation type="submission" date="2019-03" db="EMBL/GenBank/DDBJ databases">
        <title>Genomic Encyclopedia of Type Strains, Phase IV (KMG-IV): sequencing the most valuable type-strain genomes for metagenomic binning, comparative biology and taxonomic classification.</title>
        <authorList>
            <person name="Goeker M."/>
        </authorList>
    </citation>
    <scope>NUCLEOTIDE SEQUENCE [LARGE SCALE GENOMIC DNA]</scope>
    <source>
        <strain evidence="2 3">LX-B</strain>
    </source>
</reference>
<feature type="binding site" evidence="1">
    <location>
        <begin position="158"/>
        <end position="160"/>
    </location>
    <ligand>
        <name>FAD</name>
        <dbReference type="ChEBI" id="CHEBI:57692"/>
        <note>ligand shared between neighboring subunits</note>
    </ligand>
</feature>
<dbReference type="GO" id="GO:0050797">
    <property type="term" value="F:thymidylate synthase (FAD) activity"/>
    <property type="evidence" value="ECO:0007669"/>
    <property type="project" value="UniProtKB-UniRule"/>
</dbReference>
<comment type="caution">
    <text evidence="2">The sequence shown here is derived from an EMBL/GenBank/DDBJ whole genome shotgun (WGS) entry which is preliminary data.</text>
</comment>
<keyword evidence="1" id="KW-0545">Nucleotide biosynthesis</keyword>
<comment type="subunit">
    <text evidence="1">Homotetramer.</text>
</comment>
<feature type="binding site" evidence="1">
    <location>
        <position position="88"/>
    </location>
    <ligand>
        <name>FAD</name>
        <dbReference type="ChEBI" id="CHEBI:57692"/>
        <note>ligand shared between neighboring subunits</note>
    </ligand>
</feature>
<proteinExistence type="inferred from homology"/>
<keyword evidence="1" id="KW-0808">Transferase</keyword>
<keyword evidence="1" id="KW-0489">Methyltransferase</keyword>
<dbReference type="GO" id="GO:0006231">
    <property type="term" value="P:dTMP biosynthetic process"/>
    <property type="evidence" value="ECO:0007669"/>
    <property type="project" value="UniProtKB-UniRule"/>
</dbReference>
<dbReference type="OrthoDB" id="9780625at2"/>
<dbReference type="CDD" id="cd20175">
    <property type="entry name" value="ThyX"/>
    <property type="match status" value="1"/>
</dbReference>
<feature type="binding site" evidence="1">
    <location>
        <position position="56"/>
    </location>
    <ligand>
        <name>FAD</name>
        <dbReference type="ChEBI" id="CHEBI:57692"/>
        <note>ligand shared between neighboring subunits</note>
    </ligand>
</feature>
<comment type="pathway">
    <text evidence="1">Pyrimidine metabolism; dTTP biosynthesis.</text>
</comment>